<proteinExistence type="inferred from homology"/>
<name>A0AAN6VEZ0_9PEZI</name>
<dbReference type="InterPro" id="IPR005829">
    <property type="entry name" value="Sugar_transporter_CS"/>
</dbReference>
<dbReference type="Pfam" id="PF00083">
    <property type="entry name" value="Sugar_tr"/>
    <property type="match status" value="1"/>
</dbReference>
<dbReference type="GO" id="GO:0016020">
    <property type="term" value="C:membrane"/>
    <property type="evidence" value="ECO:0007669"/>
    <property type="project" value="UniProtKB-SubCell"/>
</dbReference>
<feature type="transmembrane region" description="Helical" evidence="9">
    <location>
        <begin position="313"/>
        <end position="334"/>
    </location>
</feature>
<keyword evidence="6 9" id="KW-0472">Membrane</keyword>
<evidence type="ECO:0000256" key="1">
    <source>
        <dbReference type="ARBA" id="ARBA00004141"/>
    </source>
</evidence>
<dbReference type="GO" id="GO:0015793">
    <property type="term" value="P:glycerol transmembrane transport"/>
    <property type="evidence" value="ECO:0007669"/>
    <property type="project" value="TreeGrafter"/>
</dbReference>
<keyword evidence="5 9" id="KW-1133">Transmembrane helix</keyword>
<evidence type="ECO:0000256" key="5">
    <source>
        <dbReference type="ARBA" id="ARBA00022989"/>
    </source>
</evidence>
<feature type="domain" description="Major facilitator superfamily (MFS) profile" evidence="10">
    <location>
        <begin position="18"/>
        <end position="460"/>
    </location>
</feature>
<dbReference type="InterPro" id="IPR003663">
    <property type="entry name" value="Sugar/inositol_transpt"/>
</dbReference>
<evidence type="ECO:0000259" key="10">
    <source>
        <dbReference type="PROSITE" id="PS50850"/>
    </source>
</evidence>
<dbReference type="InterPro" id="IPR020846">
    <property type="entry name" value="MFS_dom"/>
</dbReference>
<dbReference type="PRINTS" id="PR00171">
    <property type="entry name" value="SUGRTRNSPORT"/>
</dbReference>
<keyword evidence="11" id="KW-0762">Sugar transport</keyword>
<dbReference type="InterPro" id="IPR005828">
    <property type="entry name" value="MFS_sugar_transport-like"/>
</dbReference>
<comment type="similarity">
    <text evidence="2 7">Belongs to the major facilitator superfamily. Sugar transporter (TC 2.A.1.1) family.</text>
</comment>
<organism evidence="11 12">
    <name type="scientific">Chaetomidium leptoderma</name>
    <dbReference type="NCBI Taxonomy" id="669021"/>
    <lineage>
        <taxon>Eukaryota</taxon>
        <taxon>Fungi</taxon>
        <taxon>Dikarya</taxon>
        <taxon>Ascomycota</taxon>
        <taxon>Pezizomycotina</taxon>
        <taxon>Sordariomycetes</taxon>
        <taxon>Sordariomycetidae</taxon>
        <taxon>Sordariales</taxon>
        <taxon>Chaetomiaceae</taxon>
        <taxon>Chaetomidium</taxon>
    </lineage>
</organism>
<evidence type="ECO:0000256" key="8">
    <source>
        <dbReference type="SAM" id="MobiDB-lite"/>
    </source>
</evidence>
<dbReference type="FunFam" id="1.20.1250.20:FF:000061">
    <property type="entry name" value="MFS sugar transporter"/>
    <property type="match status" value="1"/>
</dbReference>
<evidence type="ECO:0000256" key="9">
    <source>
        <dbReference type="SAM" id="Phobius"/>
    </source>
</evidence>
<dbReference type="Proteomes" id="UP001302745">
    <property type="component" value="Unassembled WGS sequence"/>
</dbReference>
<keyword evidence="3 7" id="KW-0813">Transport</keyword>
<dbReference type="AlphaFoldDB" id="A0AAN6VEZ0"/>
<feature type="compositionally biased region" description="Basic and acidic residues" evidence="8">
    <location>
        <begin position="514"/>
        <end position="525"/>
    </location>
</feature>
<dbReference type="PROSITE" id="PS00217">
    <property type="entry name" value="SUGAR_TRANSPORT_2"/>
    <property type="match status" value="1"/>
</dbReference>
<comment type="subcellular location">
    <subcellularLocation>
        <location evidence="1">Membrane</location>
        <topology evidence="1">Multi-pass membrane protein</topology>
    </subcellularLocation>
</comment>
<reference evidence="11" key="1">
    <citation type="journal article" date="2023" name="Mol. Phylogenet. Evol.">
        <title>Genome-scale phylogeny and comparative genomics of the fungal order Sordariales.</title>
        <authorList>
            <person name="Hensen N."/>
            <person name="Bonometti L."/>
            <person name="Westerberg I."/>
            <person name="Brannstrom I.O."/>
            <person name="Guillou S."/>
            <person name="Cros-Aarteil S."/>
            <person name="Calhoun S."/>
            <person name="Haridas S."/>
            <person name="Kuo A."/>
            <person name="Mondo S."/>
            <person name="Pangilinan J."/>
            <person name="Riley R."/>
            <person name="LaButti K."/>
            <person name="Andreopoulos B."/>
            <person name="Lipzen A."/>
            <person name="Chen C."/>
            <person name="Yan M."/>
            <person name="Daum C."/>
            <person name="Ng V."/>
            <person name="Clum A."/>
            <person name="Steindorff A."/>
            <person name="Ohm R.A."/>
            <person name="Martin F."/>
            <person name="Silar P."/>
            <person name="Natvig D.O."/>
            <person name="Lalanne C."/>
            <person name="Gautier V."/>
            <person name="Ament-Velasquez S.L."/>
            <person name="Kruys A."/>
            <person name="Hutchinson M.I."/>
            <person name="Powell A.J."/>
            <person name="Barry K."/>
            <person name="Miller A.N."/>
            <person name="Grigoriev I.V."/>
            <person name="Debuchy R."/>
            <person name="Gladieux P."/>
            <person name="Hiltunen Thoren M."/>
            <person name="Johannesson H."/>
        </authorList>
    </citation>
    <scope>NUCLEOTIDE SEQUENCE</scope>
    <source>
        <strain evidence="11">CBS 538.74</strain>
    </source>
</reference>
<feature type="transmembrane region" description="Helical" evidence="9">
    <location>
        <begin position="435"/>
        <end position="456"/>
    </location>
</feature>
<feature type="transmembrane region" description="Helical" evidence="9">
    <location>
        <begin position="341"/>
        <end position="362"/>
    </location>
</feature>
<dbReference type="PANTHER" id="PTHR48022">
    <property type="entry name" value="PLASTIDIC GLUCOSE TRANSPORTER 4"/>
    <property type="match status" value="1"/>
</dbReference>
<dbReference type="InterPro" id="IPR050360">
    <property type="entry name" value="MFS_Sugar_Transporters"/>
</dbReference>
<evidence type="ECO:0000256" key="2">
    <source>
        <dbReference type="ARBA" id="ARBA00010992"/>
    </source>
</evidence>
<evidence type="ECO:0000313" key="12">
    <source>
        <dbReference type="Proteomes" id="UP001302745"/>
    </source>
</evidence>
<feature type="transmembrane region" description="Helical" evidence="9">
    <location>
        <begin position="181"/>
        <end position="203"/>
    </location>
</feature>
<comment type="caution">
    <text evidence="11">The sequence shown here is derived from an EMBL/GenBank/DDBJ whole genome shotgun (WGS) entry which is preliminary data.</text>
</comment>
<dbReference type="InterPro" id="IPR036259">
    <property type="entry name" value="MFS_trans_sf"/>
</dbReference>
<dbReference type="EMBL" id="MU857091">
    <property type="protein sequence ID" value="KAK4150177.1"/>
    <property type="molecule type" value="Genomic_DNA"/>
</dbReference>
<feature type="transmembrane region" description="Helical" evidence="9">
    <location>
        <begin position="283"/>
        <end position="301"/>
    </location>
</feature>
<dbReference type="SUPFAM" id="SSF103473">
    <property type="entry name" value="MFS general substrate transporter"/>
    <property type="match status" value="1"/>
</dbReference>
<evidence type="ECO:0000256" key="7">
    <source>
        <dbReference type="RuleBase" id="RU003346"/>
    </source>
</evidence>
<dbReference type="PROSITE" id="PS50850">
    <property type="entry name" value="MFS"/>
    <property type="match status" value="1"/>
</dbReference>
<feature type="transmembrane region" description="Helical" evidence="9">
    <location>
        <begin position="61"/>
        <end position="80"/>
    </location>
</feature>
<reference evidence="11" key="2">
    <citation type="submission" date="2023-05" db="EMBL/GenBank/DDBJ databases">
        <authorList>
            <consortium name="Lawrence Berkeley National Laboratory"/>
            <person name="Steindorff A."/>
            <person name="Hensen N."/>
            <person name="Bonometti L."/>
            <person name="Westerberg I."/>
            <person name="Brannstrom I.O."/>
            <person name="Guillou S."/>
            <person name="Cros-Aarteil S."/>
            <person name="Calhoun S."/>
            <person name="Haridas S."/>
            <person name="Kuo A."/>
            <person name="Mondo S."/>
            <person name="Pangilinan J."/>
            <person name="Riley R."/>
            <person name="Labutti K."/>
            <person name="Andreopoulos B."/>
            <person name="Lipzen A."/>
            <person name="Chen C."/>
            <person name="Yanf M."/>
            <person name="Daum C."/>
            <person name="Ng V."/>
            <person name="Clum A."/>
            <person name="Ohm R."/>
            <person name="Martin F."/>
            <person name="Silar P."/>
            <person name="Natvig D."/>
            <person name="Lalanne C."/>
            <person name="Gautier V."/>
            <person name="Ament-Velasquez S.L."/>
            <person name="Kruys A."/>
            <person name="Hutchinson M.I."/>
            <person name="Powell A.J."/>
            <person name="Barry K."/>
            <person name="Miller A.N."/>
            <person name="Grigoriev I.V."/>
            <person name="Debuchy R."/>
            <person name="Gladieux P."/>
            <person name="Thoren M.H."/>
            <person name="Johannesson H."/>
        </authorList>
    </citation>
    <scope>NUCLEOTIDE SEQUENCE</scope>
    <source>
        <strain evidence="11">CBS 538.74</strain>
    </source>
</reference>
<keyword evidence="12" id="KW-1185">Reference proteome</keyword>
<feature type="transmembrane region" description="Helical" evidence="9">
    <location>
        <begin position="407"/>
        <end position="429"/>
    </location>
</feature>
<evidence type="ECO:0000256" key="3">
    <source>
        <dbReference type="ARBA" id="ARBA00022448"/>
    </source>
</evidence>
<feature type="transmembrane region" description="Helical" evidence="9">
    <location>
        <begin position="113"/>
        <end position="130"/>
    </location>
</feature>
<dbReference type="NCBIfam" id="TIGR00879">
    <property type="entry name" value="SP"/>
    <property type="match status" value="1"/>
</dbReference>
<feature type="region of interest" description="Disordered" evidence="8">
    <location>
        <begin position="511"/>
        <end position="561"/>
    </location>
</feature>
<gene>
    <name evidence="11" type="ORF">C8A00DRAFT_18260</name>
</gene>
<evidence type="ECO:0000256" key="6">
    <source>
        <dbReference type="ARBA" id="ARBA00023136"/>
    </source>
</evidence>
<dbReference type="Gene3D" id="1.20.1250.20">
    <property type="entry name" value="MFS general substrate transporter like domains"/>
    <property type="match status" value="1"/>
</dbReference>
<sequence>MAPPKFMGLSGRPLSLAVSTVATTGFLLFGYDQGVMSGIITAPAFNAMFKETYDNPTMQGLVTAIYEIGCLAGALFILGVGDLLGRRRAIMLGAFIMLLGVIIQVTAMPEASPLAQLIVGRVVMGVGNGINTSSIPTYQAECSKTSNRGLLICIEGATIAFGTLIAYWIDYGASYGPDDLVWRFPIAFQIVFALFIIIPMTFLPESPRWLLSHQRVEDADRVISAIRGYEIDSEETALERNLILDSLRAAGGFGQKSTPIKALFTNGKTQHFRRMLLGSSAQFMQQIGGCNAVIYYFPILFERSIGEDHNMSLLLGGVNMVVYSIFATTSWFVIERVGRRRLFLIGSVGQCLSMVLTFACLLPDNPMTARGAAVGLFTYIAFFGATWLPLPWLYPAEVNPVKTRGKANAVSTCVNWTFNFLIVMVTPIMVANIGWGTYLFFASVNALFIPVIYFYYPETARRSLEEIDIIFAKGHVEKMSYVKAAKELPHLEPIEIEQHAVKYGLVNRSARAGGGRDGRDEEEKAAVSGGSSNTSDAVVNEHGVDAGLGDGVKATGRADRD</sequence>
<protein>
    <submittedName>
        <fullName evidence="11">Sugar transporter STL1</fullName>
    </submittedName>
</protein>
<dbReference type="GO" id="GO:0005351">
    <property type="term" value="F:carbohydrate:proton symporter activity"/>
    <property type="evidence" value="ECO:0007669"/>
    <property type="project" value="TreeGrafter"/>
</dbReference>
<accession>A0AAN6VEZ0</accession>
<feature type="transmembrane region" description="Helical" evidence="9">
    <location>
        <begin position="150"/>
        <end position="169"/>
    </location>
</feature>
<feature type="transmembrane region" description="Helical" evidence="9">
    <location>
        <begin position="89"/>
        <end position="107"/>
    </location>
</feature>
<dbReference type="PANTHER" id="PTHR48022:SF69">
    <property type="entry name" value="SUGAR TRANSPORTER"/>
    <property type="match status" value="1"/>
</dbReference>
<keyword evidence="4 9" id="KW-0812">Transmembrane</keyword>
<feature type="transmembrane region" description="Helical" evidence="9">
    <location>
        <begin position="374"/>
        <end position="395"/>
    </location>
</feature>
<evidence type="ECO:0000313" key="11">
    <source>
        <dbReference type="EMBL" id="KAK4150177.1"/>
    </source>
</evidence>
<evidence type="ECO:0000256" key="4">
    <source>
        <dbReference type="ARBA" id="ARBA00022692"/>
    </source>
</evidence>